<name>A0ABN3UWE9_9ACTN</name>
<comment type="caution">
    <text evidence="2">The sequence shown here is derived from an EMBL/GenBank/DDBJ whole genome shotgun (WGS) entry which is preliminary data.</text>
</comment>
<keyword evidence="1" id="KW-0472">Membrane</keyword>
<evidence type="ECO:0000313" key="3">
    <source>
        <dbReference type="Proteomes" id="UP001501842"/>
    </source>
</evidence>
<dbReference type="RefSeq" id="WP_344458488.1">
    <property type="nucleotide sequence ID" value="NZ_BAAATZ010000049.1"/>
</dbReference>
<proteinExistence type="predicted"/>
<reference evidence="2 3" key="1">
    <citation type="journal article" date="2019" name="Int. J. Syst. Evol. Microbiol.">
        <title>The Global Catalogue of Microorganisms (GCM) 10K type strain sequencing project: providing services to taxonomists for standard genome sequencing and annotation.</title>
        <authorList>
            <consortium name="The Broad Institute Genomics Platform"/>
            <consortium name="The Broad Institute Genome Sequencing Center for Infectious Disease"/>
            <person name="Wu L."/>
            <person name="Ma J."/>
        </authorList>
    </citation>
    <scope>NUCLEOTIDE SEQUENCE [LARGE SCALE GENOMIC DNA]</scope>
    <source>
        <strain evidence="2 3">JCM 8201</strain>
    </source>
</reference>
<keyword evidence="1" id="KW-1133">Transmembrane helix</keyword>
<evidence type="ECO:0000256" key="1">
    <source>
        <dbReference type="SAM" id="Phobius"/>
    </source>
</evidence>
<protein>
    <submittedName>
        <fullName evidence="2">Uncharacterized protein</fullName>
    </submittedName>
</protein>
<sequence>MSLYDLVDRITTVTTIPFTFIGFSIAIWQIVKSRRAAEAAQRAAISTQKRLARSGLLVLIPQLQRAEEELEKAIAQNSKEFAIVWLTTWRWQAGQLRGHLKIASPADRKLLKLIQESVTSAAIAKNELVGSSANNLVTKTKKVREAIAGVTNELGSLMALQGMEIESGQDG</sequence>
<accession>A0ABN3UWE9</accession>
<dbReference type="EMBL" id="BAAATZ010000049">
    <property type="protein sequence ID" value="GAA2738851.1"/>
    <property type="molecule type" value="Genomic_DNA"/>
</dbReference>
<organism evidence="2 3">
    <name type="scientific">Actinocorallia aurantiaca</name>
    <dbReference type="NCBI Taxonomy" id="46204"/>
    <lineage>
        <taxon>Bacteria</taxon>
        <taxon>Bacillati</taxon>
        <taxon>Actinomycetota</taxon>
        <taxon>Actinomycetes</taxon>
        <taxon>Streptosporangiales</taxon>
        <taxon>Thermomonosporaceae</taxon>
        <taxon>Actinocorallia</taxon>
    </lineage>
</organism>
<evidence type="ECO:0000313" key="2">
    <source>
        <dbReference type="EMBL" id="GAA2738851.1"/>
    </source>
</evidence>
<feature type="transmembrane region" description="Helical" evidence="1">
    <location>
        <begin position="12"/>
        <end position="31"/>
    </location>
</feature>
<gene>
    <name evidence="2" type="ORF">GCM10010439_74220</name>
</gene>
<keyword evidence="1" id="KW-0812">Transmembrane</keyword>
<keyword evidence="3" id="KW-1185">Reference proteome</keyword>
<dbReference type="Proteomes" id="UP001501842">
    <property type="component" value="Unassembled WGS sequence"/>
</dbReference>